<comment type="caution">
    <text evidence="3">Lacks conserved residue(s) required for the propagation of feature annotation.</text>
</comment>
<organism evidence="4 5">
    <name type="scientific">Amedibacillus dolichus</name>
    <dbReference type="NCBI Taxonomy" id="31971"/>
    <lineage>
        <taxon>Bacteria</taxon>
        <taxon>Bacillati</taxon>
        <taxon>Bacillota</taxon>
        <taxon>Erysipelotrichia</taxon>
        <taxon>Erysipelotrichales</taxon>
        <taxon>Erysipelotrichaceae</taxon>
        <taxon>Amedibacillus</taxon>
    </lineage>
</organism>
<comment type="caution">
    <text evidence="4">The sequence shown here is derived from an EMBL/GenBank/DDBJ whole genome shotgun (WGS) entry which is preliminary data.</text>
</comment>
<comment type="cofactor">
    <cofactor evidence="1 3">
        <name>a divalent metal cation</name>
        <dbReference type="ChEBI" id="CHEBI:60240"/>
    </cofactor>
</comment>
<dbReference type="PIRSF" id="PIRSF006305">
    <property type="entry name" value="Maf"/>
    <property type="match status" value="1"/>
</dbReference>
<dbReference type="CDD" id="cd00555">
    <property type="entry name" value="Maf"/>
    <property type="match status" value="1"/>
</dbReference>
<comment type="catalytic activity">
    <reaction evidence="3">
        <text>dTTP + H2O = dTMP + diphosphate + H(+)</text>
        <dbReference type="Rhea" id="RHEA:28534"/>
        <dbReference type="ChEBI" id="CHEBI:15377"/>
        <dbReference type="ChEBI" id="CHEBI:15378"/>
        <dbReference type="ChEBI" id="CHEBI:33019"/>
        <dbReference type="ChEBI" id="CHEBI:37568"/>
        <dbReference type="ChEBI" id="CHEBI:63528"/>
        <dbReference type="EC" id="3.6.1.9"/>
    </reaction>
</comment>
<dbReference type="Pfam" id="PF02545">
    <property type="entry name" value="Maf"/>
    <property type="match status" value="1"/>
</dbReference>
<dbReference type="InterPro" id="IPR029001">
    <property type="entry name" value="ITPase-like_fam"/>
</dbReference>
<feature type="active site" description="Proton acceptor" evidence="3">
    <location>
        <position position="69"/>
    </location>
</feature>
<evidence type="ECO:0000256" key="1">
    <source>
        <dbReference type="ARBA" id="ARBA00001968"/>
    </source>
</evidence>
<sequence>MRTYILASRSPRRKELLEEMGLSFTVVSMEIEEHLRTDIDLTKAVEQLAYEKAEAVARCHPDSIVIGADTVVALGAQVFGKPKDEMQAREMLRALSGKRHQVIGGVAVLSAQQQVTFSCVTNVRFYPISETEITDYIRSGEPMDKAGAYGIQGLGKRFVEGIEGDYFNVVGLPVSRLLRVLAGFETENR</sequence>
<keyword evidence="2 3" id="KW-0378">Hydrolase</keyword>
<comment type="subcellular location">
    <subcellularLocation>
        <location evidence="3">Cytoplasm</location>
    </subcellularLocation>
</comment>
<dbReference type="Gene3D" id="3.90.950.10">
    <property type="match status" value="1"/>
</dbReference>
<keyword evidence="5" id="KW-1185">Reference proteome</keyword>
<keyword evidence="3" id="KW-0963">Cytoplasm</keyword>
<dbReference type="PANTHER" id="PTHR43213">
    <property type="entry name" value="BIFUNCTIONAL DTTP/UTP PYROPHOSPHATASE/METHYLTRANSFERASE PROTEIN-RELATED"/>
    <property type="match status" value="1"/>
</dbReference>
<dbReference type="Proteomes" id="UP001529340">
    <property type="component" value="Unassembled WGS sequence"/>
</dbReference>
<dbReference type="PANTHER" id="PTHR43213:SF5">
    <property type="entry name" value="BIFUNCTIONAL DTTP_UTP PYROPHOSPHATASE_METHYLTRANSFERASE PROTEIN-RELATED"/>
    <property type="match status" value="1"/>
</dbReference>
<keyword evidence="3" id="KW-0546">Nucleotide metabolism</keyword>
<dbReference type="EC" id="3.6.1.9" evidence="3"/>
<protein>
    <recommendedName>
        <fullName evidence="3">dTTP/UTP pyrophosphatase</fullName>
        <shortName evidence="3">dTTPase/UTPase</shortName>
        <ecNumber evidence="3">3.6.1.9</ecNumber>
    </recommendedName>
    <alternativeName>
        <fullName evidence="3">Nucleoside triphosphate pyrophosphatase</fullName>
    </alternativeName>
    <alternativeName>
        <fullName evidence="3">Nucleotide pyrophosphatase</fullName>
        <shortName evidence="3">Nucleotide PPase</shortName>
    </alternativeName>
</protein>
<evidence type="ECO:0000313" key="4">
    <source>
        <dbReference type="EMBL" id="MDM8156831.1"/>
    </source>
</evidence>
<evidence type="ECO:0000256" key="2">
    <source>
        <dbReference type="ARBA" id="ARBA00022801"/>
    </source>
</evidence>
<dbReference type="EMBL" id="JAUDCG010000013">
    <property type="protein sequence ID" value="MDM8156831.1"/>
    <property type="molecule type" value="Genomic_DNA"/>
</dbReference>
<evidence type="ECO:0000313" key="5">
    <source>
        <dbReference type="Proteomes" id="UP001529340"/>
    </source>
</evidence>
<dbReference type="RefSeq" id="WP_289607298.1">
    <property type="nucleotide sequence ID" value="NZ_JAUDCG010000013.1"/>
</dbReference>
<gene>
    <name evidence="4" type="ORF">QUV96_04175</name>
</gene>
<dbReference type="NCBIfam" id="TIGR00172">
    <property type="entry name" value="maf"/>
    <property type="match status" value="1"/>
</dbReference>
<comment type="catalytic activity">
    <reaction evidence="3">
        <text>UTP + H2O = UMP + diphosphate + H(+)</text>
        <dbReference type="Rhea" id="RHEA:29395"/>
        <dbReference type="ChEBI" id="CHEBI:15377"/>
        <dbReference type="ChEBI" id="CHEBI:15378"/>
        <dbReference type="ChEBI" id="CHEBI:33019"/>
        <dbReference type="ChEBI" id="CHEBI:46398"/>
        <dbReference type="ChEBI" id="CHEBI:57865"/>
        <dbReference type="EC" id="3.6.1.9"/>
    </reaction>
</comment>
<dbReference type="SUPFAM" id="SSF52972">
    <property type="entry name" value="ITPase-like"/>
    <property type="match status" value="1"/>
</dbReference>
<name>A0ABT7UB23_9FIRM</name>
<dbReference type="GO" id="GO:0016787">
    <property type="term" value="F:hydrolase activity"/>
    <property type="evidence" value="ECO:0007669"/>
    <property type="project" value="UniProtKB-KW"/>
</dbReference>
<comment type="function">
    <text evidence="3">Nucleoside triphosphate pyrophosphatase that hydrolyzes dTTP and UTP. May have a dual role in cell division arrest and in preventing the incorporation of modified nucleotides into cellular nucleic acids.</text>
</comment>
<dbReference type="HAMAP" id="MF_00528">
    <property type="entry name" value="Maf"/>
    <property type="match status" value="1"/>
</dbReference>
<feature type="site" description="Important for substrate specificity" evidence="3">
    <location>
        <position position="12"/>
    </location>
</feature>
<accession>A0ABT7UB23</accession>
<reference evidence="4" key="2">
    <citation type="submission" date="2023-06" db="EMBL/GenBank/DDBJ databases">
        <authorList>
            <person name="Zeman M."/>
            <person name="Kubasova T."/>
            <person name="Jahodarova E."/>
            <person name="Nykrynova M."/>
            <person name="Rychlik I."/>
        </authorList>
    </citation>
    <scope>NUCLEOTIDE SEQUENCE</scope>
    <source>
        <strain evidence="4">ET39</strain>
    </source>
</reference>
<feature type="site" description="Important for substrate specificity" evidence="3">
    <location>
        <position position="70"/>
    </location>
</feature>
<dbReference type="InterPro" id="IPR003697">
    <property type="entry name" value="Maf-like"/>
</dbReference>
<comment type="similarity">
    <text evidence="3">Belongs to the Maf family. YhdE subfamily.</text>
</comment>
<reference evidence="4" key="1">
    <citation type="submission" date="2023-06" db="EMBL/GenBank/DDBJ databases">
        <title>Identification and characterization of horizontal gene transfer across gut microbiota members of farm animals based on homology search.</title>
        <authorList>
            <person name="Schwarzerova J."/>
            <person name="Nykrynova M."/>
            <person name="Jureckova K."/>
            <person name="Cejkova D."/>
            <person name="Rychlik I."/>
        </authorList>
    </citation>
    <scope>NUCLEOTIDE SEQUENCE</scope>
    <source>
        <strain evidence="4">ET39</strain>
    </source>
</reference>
<evidence type="ECO:0000256" key="3">
    <source>
        <dbReference type="HAMAP-Rule" id="MF_00528"/>
    </source>
</evidence>
<proteinExistence type="inferred from homology"/>
<feature type="site" description="Important for substrate specificity" evidence="3">
    <location>
        <position position="152"/>
    </location>
</feature>